<organism evidence="1 2">
    <name type="scientific">Serendipita vermifera MAFF 305830</name>
    <dbReference type="NCBI Taxonomy" id="933852"/>
    <lineage>
        <taxon>Eukaryota</taxon>
        <taxon>Fungi</taxon>
        <taxon>Dikarya</taxon>
        <taxon>Basidiomycota</taxon>
        <taxon>Agaricomycotina</taxon>
        <taxon>Agaricomycetes</taxon>
        <taxon>Sebacinales</taxon>
        <taxon>Serendipitaceae</taxon>
        <taxon>Serendipita</taxon>
    </lineage>
</organism>
<proteinExistence type="predicted"/>
<accession>A0A0C2WUQ7</accession>
<name>A0A0C2WUQ7_SERVB</name>
<sequence>MDMQHSLPQFRTRNSEILCTECISGIMDFLYQKYQKNGTSGLRKTVPKSHLYWDCAHRSNSWHQDTNKISLSLQSFQGPDIIAK</sequence>
<keyword evidence="2" id="KW-1185">Reference proteome</keyword>
<evidence type="ECO:0000313" key="2">
    <source>
        <dbReference type="Proteomes" id="UP000054097"/>
    </source>
</evidence>
<dbReference type="AlphaFoldDB" id="A0A0C2WUQ7"/>
<reference evidence="1 2" key="1">
    <citation type="submission" date="2014-04" db="EMBL/GenBank/DDBJ databases">
        <authorList>
            <consortium name="DOE Joint Genome Institute"/>
            <person name="Kuo A."/>
            <person name="Zuccaro A."/>
            <person name="Kohler A."/>
            <person name="Nagy L.G."/>
            <person name="Floudas D."/>
            <person name="Copeland A."/>
            <person name="Barry K.W."/>
            <person name="Cichocki N."/>
            <person name="Veneault-Fourrey C."/>
            <person name="LaButti K."/>
            <person name="Lindquist E.A."/>
            <person name="Lipzen A."/>
            <person name="Lundell T."/>
            <person name="Morin E."/>
            <person name="Murat C."/>
            <person name="Sun H."/>
            <person name="Tunlid A."/>
            <person name="Henrissat B."/>
            <person name="Grigoriev I.V."/>
            <person name="Hibbett D.S."/>
            <person name="Martin F."/>
            <person name="Nordberg H.P."/>
            <person name="Cantor M.N."/>
            <person name="Hua S.X."/>
        </authorList>
    </citation>
    <scope>NUCLEOTIDE SEQUENCE [LARGE SCALE GENOMIC DNA]</scope>
    <source>
        <strain evidence="1 2">MAFF 305830</strain>
    </source>
</reference>
<gene>
    <name evidence="1" type="ORF">M408DRAFT_98996</name>
</gene>
<reference evidence="2" key="2">
    <citation type="submission" date="2015-01" db="EMBL/GenBank/DDBJ databases">
        <title>Evolutionary Origins and Diversification of the Mycorrhizal Mutualists.</title>
        <authorList>
            <consortium name="DOE Joint Genome Institute"/>
            <consortium name="Mycorrhizal Genomics Consortium"/>
            <person name="Kohler A."/>
            <person name="Kuo A."/>
            <person name="Nagy L.G."/>
            <person name="Floudas D."/>
            <person name="Copeland A."/>
            <person name="Barry K.W."/>
            <person name="Cichocki N."/>
            <person name="Veneault-Fourrey C."/>
            <person name="LaButti K."/>
            <person name="Lindquist E.A."/>
            <person name="Lipzen A."/>
            <person name="Lundell T."/>
            <person name="Morin E."/>
            <person name="Murat C."/>
            <person name="Riley R."/>
            <person name="Ohm R."/>
            <person name="Sun H."/>
            <person name="Tunlid A."/>
            <person name="Henrissat B."/>
            <person name="Grigoriev I.V."/>
            <person name="Hibbett D.S."/>
            <person name="Martin F."/>
        </authorList>
    </citation>
    <scope>NUCLEOTIDE SEQUENCE [LARGE SCALE GENOMIC DNA]</scope>
    <source>
        <strain evidence="2">MAFF 305830</strain>
    </source>
</reference>
<dbReference type="EMBL" id="KN824286">
    <property type="protein sequence ID" value="KIM29928.1"/>
    <property type="molecule type" value="Genomic_DNA"/>
</dbReference>
<protein>
    <submittedName>
        <fullName evidence="1">Uncharacterized protein</fullName>
    </submittedName>
</protein>
<dbReference type="HOGENOM" id="CLU_2528876_0_0_1"/>
<dbReference type="Proteomes" id="UP000054097">
    <property type="component" value="Unassembled WGS sequence"/>
</dbReference>
<evidence type="ECO:0000313" key="1">
    <source>
        <dbReference type="EMBL" id="KIM29928.1"/>
    </source>
</evidence>